<dbReference type="Pfam" id="PF09365">
    <property type="entry name" value="DUF2461"/>
    <property type="match status" value="1"/>
</dbReference>
<name>A0A1S9RBH6_PENBI</name>
<dbReference type="SUPFAM" id="SSF54928">
    <property type="entry name" value="RNA-binding domain, RBD"/>
    <property type="match status" value="1"/>
</dbReference>
<evidence type="ECO:0000256" key="1">
    <source>
        <dbReference type="ARBA" id="ARBA00004245"/>
    </source>
</evidence>
<evidence type="ECO:0000313" key="9">
    <source>
        <dbReference type="Proteomes" id="UP000190744"/>
    </source>
</evidence>
<feature type="compositionally biased region" description="Basic and acidic residues" evidence="6">
    <location>
        <begin position="1116"/>
        <end position="1128"/>
    </location>
</feature>
<dbReference type="Proteomes" id="UP000190744">
    <property type="component" value="Unassembled WGS sequence"/>
</dbReference>
<dbReference type="GO" id="GO:0034314">
    <property type="term" value="P:Arp2/3 complex-mediated actin nucleation"/>
    <property type="evidence" value="ECO:0007669"/>
    <property type="project" value="InterPro"/>
</dbReference>
<dbReference type="GO" id="GO:0003779">
    <property type="term" value="F:actin binding"/>
    <property type="evidence" value="ECO:0007669"/>
    <property type="project" value="UniProtKB-KW"/>
</dbReference>
<gene>
    <name evidence="8" type="ORF">PEBR_37028</name>
</gene>
<feature type="compositionally biased region" description="Low complexity" evidence="6">
    <location>
        <begin position="996"/>
        <end position="1008"/>
    </location>
</feature>
<evidence type="ECO:0000256" key="6">
    <source>
        <dbReference type="SAM" id="MobiDB-lite"/>
    </source>
</evidence>
<dbReference type="InterPro" id="IPR000504">
    <property type="entry name" value="RRM_dom"/>
</dbReference>
<dbReference type="CDD" id="cd12254">
    <property type="entry name" value="RRM_hnRNPH_ESRPs_RBM12_like"/>
    <property type="match status" value="1"/>
</dbReference>
<proteinExistence type="predicted"/>
<keyword evidence="5" id="KW-0694">RNA-binding</keyword>
<feature type="compositionally biased region" description="Acidic residues" evidence="6">
    <location>
        <begin position="1051"/>
        <end position="1072"/>
    </location>
</feature>
<dbReference type="GO" id="GO:0030041">
    <property type="term" value="P:actin filament polymerization"/>
    <property type="evidence" value="ECO:0007669"/>
    <property type="project" value="InterPro"/>
</dbReference>
<feature type="compositionally biased region" description="Gly residues" evidence="6">
    <location>
        <begin position="902"/>
        <end position="915"/>
    </location>
</feature>
<dbReference type="SUPFAM" id="SSF69645">
    <property type="entry name" value="Arp2/3 complex subunits"/>
    <property type="match status" value="1"/>
</dbReference>
<organism evidence="8 9">
    <name type="scientific">Penicillium brasilianum</name>
    <dbReference type="NCBI Taxonomy" id="104259"/>
    <lineage>
        <taxon>Eukaryota</taxon>
        <taxon>Fungi</taxon>
        <taxon>Dikarya</taxon>
        <taxon>Ascomycota</taxon>
        <taxon>Pezizomycotina</taxon>
        <taxon>Eurotiomycetes</taxon>
        <taxon>Eurotiomycetidae</taxon>
        <taxon>Eurotiales</taxon>
        <taxon>Aspergillaceae</taxon>
        <taxon>Penicillium</taxon>
    </lineage>
</organism>
<feature type="compositionally biased region" description="Basic and acidic residues" evidence="6">
    <location>
        <begin position="1073"/>
        <end position="1087"/>
    </location>
</feature>
<comment type="subcellular location">
    <subcellularLocation>
        <location evidence="1">Cytoplasm</location>
        <location evidence="1">Cytoskeleton</location>
    </subcellularLocation>
</comment>
<accession>A0A1S9RBH6</accession>
<dbReference type="PROSITE" id="PS50102">
    <property type="entry name" value="RRM"/>
    <property type="match status" value="1"/>
</dbReference>
<dbReference type="InterPro" id="IPR035979">
    <property type="entry name" value="RBD_domain_sf"/>
</dbReference>
<feature type="region of interest" description="Disordered" evidence="6">
    <location>
        <begin position="981"/>
        <end position="1129"/>
    </location>
</feature>
<dbReference type="PANTHER" id="PTHR36452:SF1">
    <property type="entry name" value="DUF2461 DOMAIN-CONTAINING PROTEIN"/>
    <property type="match status" value="1"/>
</dbReference>
<feature type="region of interest" description="Disordered" evidence="6">
    <location>
        <begin position="818"/>
        <end position="921"/>
    </location>
</feature>
<evidence type="ECO:0000256" key="2">
    <source>
        <dbReference type="ARBA" id="ARBA00022490"/>
    </source>
</evidence>
<dbReference type="PANTHER" id="PTHR36452">
    <property type="entry name" value="CHROMOSOME 12, WHOLE GENOME SHOTGUN SEQUENCE"/>
    <property type="match status" value="1"/>
</dbReference>
<dbReference type="GO" id="GO:0005885">
    <property type="term" value="C:Arp2/3 protein complex"/>
    <property type="evidence" value="ECO:0007669"/>
    <property type="project" value="InterPro"/>
</dbReference>
<evidence type="ECO:0000313" key="8">
    <source>
        <dbReference type="EMBL" id="OOQ82879.1"/>
    </source>
</evidence>
<dbReference type="EMBL" id="LJBN01000208">
    <property type="protein sequence ID" value="OOQ82879.1"/>
    <property type="molecule type" value="Genomic_DNA"/>
</dbReference>
<dbReference type="InterPro" id="IPR012808">
    <property type="entry name" value="CHP02453"/>
</dbReference>
<feature type="compositionally biased region" description="Basic and acidic residues" evidence="6">
    <location>
        <begin position="252"/>
        <end position="263"/>
    </location>
</feature>
<feature type="region of interest" description="Disordered" evidence="6">
    <location>
        <begin position="1395"/>
        <end position="1453"/>
    </location>
</feature>
<dbReference type="NCBIfam" id="TIGR02453">
    <property type="entry name" value="TIGR02453 family protein"/>
    <property type="match status" value="1"/>
</dbReference>
<comment type="caution">
    <text evidence="8">The sequence shown here is derived from an EMBL/GenBank/DDBJ whole genome shotgun (WGS) entry which is preliminary data.</text>
</comment>
<feature type="compositionally biased region" description="Pro residues" evidence="6">
    <location>
        <begin position="875"/>
        <end position="892"/>
    </location>
</feature>
<keyword evidence="3" id="KW-0009">Actin-binding</keyword>
<dbReference type="GO" id="GO:0003723">
    <property type="term" value="F:RNA binding"/>
    <property type="evidence" value="ECO:0007669"/>
    <property type="project" value="UniProtKB-UniRule"/>
</dbReference>
<evidence type="ECO:0000256" key="5">
    <source>
        <dbReference type="PROSITE-ProRule" id="PRU00176"/>
    </source>
</evidence>
<evidence type="ECO:0000256" key="4">
    <source>
        <dbReference type="ARBA" id="ARBA00023212"/>
    </source>
</evidence>
<feature type="compositionally biased region" description="Basic and acidic residues" evidence="6">
    <location>
        <begin position="1428"/>
        <end position="1445"/>
    </location>
</feature>
<feature type="compositionally biased region" description="Pro residues" evidence="6">
    <location>
        <begin position="824"/>
        <end position="867"/>
    </location>
</feature>
<dbReference type="Gene3D" id="3.30.1460.20">
    <property type="match status" value="1"/>
</dbReference>
<dbReference type="Pfam" id="PF05856">
    <property type="entry name" value="ARPC4"/>
    <property type="match status" value="1"/>
</dbReference>
<evidence type="ECO:0000259" key="7">
    <source>
        <dbReference type="PROSITE" id="PS50102"/>
    </source>
</evidence>
<evidence type="ECO:0000256" key="3">
    <source>
        <dbReference type="ARBA" id="ARBA00023203"/>
    </source>
</evidence>
<dbReference type="InterPro" id="IPR012677">
    <property type="entry name" value="Nucleotide-bd_a/b_plait_sf"/>
</dbReference>
<keyword evidence="4" id="KW-0206">Cytoskeleton</keyword>
<feature type="region of interest" description="Disordered" evidence="6">
    <location>
        <begin position="250"/>
        <end position="311"/>
    </location>
</feature>
<keyword evidence="2" id="KW-0963">Cytoplasm</keyword>
<protein>
    <recommendedName>
        <fullName evidence="7">RRM domain-containing protein</fullName>
    </recommendedName>
</protein>
<dbReference type="InterPro" id="IPR034666">
    <property type="entry name" value="ARPC2/4"/>
</dbReference>
<feature type="domain" description="RRM" evidence="7">
    <location>
        <begin position="477"/>
        <end position="564"/>
    </location>
</feature>
<sequence length="1453" mass="161972">MRWLVRVGQLAAPGKVLEGRGAENKRYVTAFPPCAPLRGSSAHGPLHLLSPSLTFVARLTTKEQPLFAQHGTLSPATPRFQVLNLDKSQSLRPYLQCVRVSLTAALAVSNFASQTSERHNVPEVEAGSSPELILNPVTISRNEHEKVLIEPSVNSVRFSIRIKQADEIEHILVHKFTRFLTQRAESFFILRRKAMPGYDISFLITNAHTEAMLKHKLVDFVIQFMEEVDKESAKSVATTSTARAPITTMDQGHAKVDTAGPRKERPRKPATFPCGKDVADDIDGTQKQIDRPSDPTPEEEIATKSQDSVDAADEEISLKSFYLHDDEEDEESELDFWASHPTGNLRRSASCFPLGSHPRALSPDSLHRFNCWKFRNRLKQNNRQIDPASPSDLVITHLHFSSPFTFPHHHDTPSAGPETIPFDTPFNMYHYPVDPVLSAQYPQWMAEYHSRPLHRLLDPSECPIGNEAELRAGTHNAVVLIEDIPYTVTRQEVVQFFGRDANLAQGWPVHIIMERSTGKTMNCYVEFPHPVDAQKAVDRVKRMHDANQGPRMGNRYVDVSVSTQEDLLKALFPRAKCIEWVSGRPVQVPKREDEEWSTGFVGFLTDEELFCVARHAREPNRSAYASKVPQRTYESIISTIRKFPWYATDMYTVHARNKLFYTLKGMIEALVERLGAEQTMGLDSRLVTELLRAGLECPAFNPRMKYVLAESSEDQGIIRRMHPEMLPFFPFDTLTWVPPNDPIKLEFYAGLIARGHPDIIPEGMKRLYFGEEYQKPYGDWWFEWFSEPASNKPFSVAADEEKQLLRSLLISGFAALRAAASGPSNPPPPPPGPARAPCRAPVPMPRAPAPAPAPAGPPPAGPAPPRGPAAGSAPPRGPPPVFGAGPSRPPDPSGTHPSHGPYGSGSWRGGPSTGGGRRRFHLPTVHLKSELRLGASSWFSQLESVCKEPFEDTAGATKQQIPTWEPPFYKDVFRQHINNKESTLRQNITMPRRSSRAAPASPQAPGAAPKRRASTRLSASHTEIKRVKSNASLPGKLVKSTTKKSKYFEPENSEEEESPSSESNGDESDSAYEEDKASDVSSEHDSVLEEPSDEEEESKKSRPKGKGQRSTATDEELLKGKELWREGVRTGLGPGKEVFIPKPKARDPGNVPYQDEVLHPNTKLFLQDLAKNNDREWLKAHDPDYRAAKKDFETFVETLTQKITVKDGTIPELPVKDLVFRIHRDIRFSKNPLPYKIHFSAAWSRTGKKGPYAAYYVHFQPGACFVGCGLWHPEADPLRTLREDIDENADRWKAVLRAPALRREFLKGASDDDDAVVEAFAHANRESALKTKPKGYDADNENIQLLRLRSFTLGRPVSDAEMLAADAQDRIVALIEVMEPFAATFATGRAAVGSPSLRSVPPLGPNRLARPQDRLHRVASGSGSGVEPRQKEWSAVTRKDADGNARADWVLPT</sequence>
<dbReference type="InterPro" id="IPR008384">
    <property type="entry name" value="ARPC4"/>
</dbReference>
<reference evidence="9" key="1">
    <citation type="submission" date="2015-09" db="EMBL/GenBank/DDBJ databases">
        <authorList>
            <person name="Fill T.P."/>
            <person name="Baretta J.F."/>
            <person name="de Almeida L.G."/>
            <person name="Rocha M."/>
            <person name="de Souza D.H."/>
            <person name="Malavazi I."/>
            <person name="Cerdeira L.T."/>
            <person name="Hong H."/>
            <person name="Samborskyy M."/>
            <person name="de Vasconcelos A.T."/>
            <person name="Leadlay P."/>
            <person name="Rodrigues-Filho E."/>
        </authorList>
    </citation>
    <scope>NUCLEOTIDE SEQUENCE [LARGE SCALE GENOMIC DNA]</scope>
    <source>
        <strain evidence="9">LaBioMMi 136</strain>
    </source>
</reference>
<dbReference type="Gene3D" id="3.30.70.330">
    <property type="match status" value="1"/>
</dbReference>